<reference evidence="3 4" key="1">
    <citation type="journal article" date="2025" name="Microbiol. Resour. Announc.">
        <title>Draft genome sequences for Neonectria magnoliae and Neonectria punicea, canker pathogens of Liriodendron tulipifera and Acer saccharum in West Virginia.</title>
        <authorList>
            <person name="Petronek H.M."/>
            <person name="Kasson M.T."/>
            <person name="Metheny A.M."/>
            <person name="Stauder C.M."/>
            <person name="Lovett B."/>
            <person name="Lynch S.C."/>
            <person name="Garnas J.R."/>
            <person name="Kasson L.R."/>
            <person name="Stajich J.E."/>
        </authorList>
    </citation>
    <scope>NUCLEOTIDE SEQUENCE [LARGE SCALE GENOMIC DNA]</scope>
    <source>
        <strain evidence="3 4">NRRL 64653</strain>
    </source>
</reference>
<sequence length="327" mass="36977">MESMVPVHIGFVSDLEKQQKARLVDETKAKLTTADPEKEPIFESSLGNDQAQQSTPSSEVQPTTHEVSQTSQQAVSGVNRPTIHKACAHDDSSDEDKQKTINQKGPKLWVDRALSLFAGRDVSNNKNASFSQPPTTHRQTRTRTGPSQDNIQIPSRADYNKLRREYLKVKDSHRQLEDDLLGERIRVRQLEDDIREQEHVITKAHTNAIGLLSRDVSNDLPDDRIRREFQAFFDQDALGWCMDHRRTEQIDEPHASELLVKEGILADSSTVPDHLKISMQGDAASAVLLQAALARALCEYFLADPFFLQDWLPRPDHQALRSAFPED</sequence>
<gene>
    <name evidence="3" type="ORF">QQX98_002480</name>
</gene>
<proteinExistence type="predicted"/>
<feature type="compositionally biased region" description="Polar residues" evidence="2">
    <location>
        <begin position="45"/>
        <end position="76"/>
    </location>
</feature>
<evidence type="ECO:0000256" key="1">
    <source>
        <dbReference type="SAM" id="Coils"/>
    </source>
</evidence>
<dbReference type="EMBL" id="JAZAVJ010000026">
    <property type="protein sequence ID" value="KAK7420916.1"/>
    <property type="molecule type" value="Genomic_DNA"/>
</dbReference>
<evidence type="ECO:0000313" key="4">
    <source>
        <dbReference type="Proteomes" id="UP001498476"/>
    </source>
</evidence>
<organism evidence="3 4">
    <name type="scientific">Neonectria punicea</name>
    <dbReference type="NCBI Taxonomy" id="979145"/>
    <lineage>
        <taxon>Eukaryota</taxon>
        <taxon>Fungi</taxon>
        <taxon>Dikarya</taxon>
        <taxon>Ascomycota</taxon>
        <taxon>Pezizomycotina</taxon>
        <taxon>Sordariomycetes</taxon>
        <taxon>Hypocreomycetidae</taxon>
        <taxon>Hypocreales</taxon>
        <taxon>Nectriaceae</taxon>
        <taxon>Neonectria</taxon>
    </lineage>
</organism>
<comment type="caution">
    <text evidence="3">The sequence shown here is derived from an EMBL/GenBank/DDBJ whole genome shotgun (WGS) entry which is preliminary data.</text>
</comment>
<feature type="compositionally biased region" description="Basic and acidic residues" evidence="2">
    <location>
        <begin position="27"/>
        <end position="41"/>
    </location>
</feature>
<feature type="region of interest" description="Disordered" evidence="2">
    <location>
        <begin position="27"/>
        <end position="78"/>
    </location>
</feature>
<feature type="compositionally biased region" description="Basic and acidic residues" evidence="2">
    <location>
        <begin position="87"/>
        <end position="99"/>
    </location>
</feature>
<dbReference type="Proteomes" id="UP001498476">
    <property type="component" value="Unassembled WGS sequence"/>
</dbReference>
<evidence type="ECO:0000313" key="3">
    <source>
        <dbReference type="EMBL" id="KAK7420916.1"/>
    </source>
</evidence>
<name>A0ABR1HK58_9HYPO</name>
<protein>
    <submittedName>
        <fullName evidence="3">Uncharacterized protein</fullName>
    </submittedName>
</protein>
<accession>A0ABR1HK58</accession>
<keyword evidence="1" id="KW-0175">Coiled coil</keyword>
<keyword evidence="4" id="KW-1185">Reference proteome</keyword>
<feature type="region of interest" description="Disordered" evidence="2">
    <location>
        <begin position="86"/>
        <end position="105"/>
    </location>
</feature>
<feature type="coiled-coil region" evidence="1">
    <location>
        <begin position="159"/>
        <end position="207"/>
    </location>
</feature>
<feature type="region of interest" description="Disordered" evidence="2">
    <location>
        <begin position="123"/>
        <end position="153"/>
    </location>
</feature>
<evidence type="ECO:0000256" key="2">
    <source>
        <dbReference type="SAM" id="MobiDB-lite"/>
    </source>
</evidence>